<accession>A0ABN7AH24</accession>
<keyword evidence="3" id="KW-1185">Reference proteome</keyword>
<feature type="compositionally biased region" description="Basic and acidic residues" evidence="1">
    <location>
        <begin position="349"/>
        <end position="383"/>
    </location>
</feature>
<name>A0ABN7AH24_9HEMI</name>
<evidence type="ECO:0000313" key="2">
    <source>
        <dbReference type="EMBL" id="BES91558.1"/>
    </source>
</evidence>
<dbReference type="EMBL" id="AP028911">
    <property type="protein sequence ID" value="BES91558.1"/>
    <property type="molecule type" value="Genomic_DNA"/>
</dbReference>
<reference evidence="2 3" key="1">
    <citation type="submission" date="2023-09" db="EMBL/GenBank/DDBJ databases">
        <title>Nesidiocoris tenuis whole genome shotgun sequence.</title>
        <authorList>
            <person name="Shibata T."/>
            <person name="Shimoda M."/>
            <person name="Kobayashi T."/>
            <person name="Uehara T."/>
        </authorList>
    </citation>
    <scope>NUCLEOTIDE SEQUENCE [LARGE SCALE GENOMIC DNA]</scope>
    <source>
        <strain evidence="2 3">Japan</strain>
    </source>
</reference>
<gene>
    <name evidence="2" type="ORF">NTJ_04366</name>
</gene>
<dbReference type="Proteomes" id="UP001307889">
    <property type="component" value="Chromosome 3"/>
</dbReference>
<evidence type="ECO:0000256" key="1">
    <source>
        <dbReference type="SAM" id="MobiDB-lite"/>
    </source>
</evidence>
<organism evidence="2 3">
    <name type="scientific">Nesidiocoris tenuis</name>
    <dbReference type="NCBI Taxonomy" id="355587"/>
    <lineage>
        <taxon>Eukaryota</taxon>
        <taxon>Metazoa</taxon>
        <taxon>Ecdysozoa</taxon>
        <taxon>Arthropoda</taxon>
        <taxon>Hexapoda</taxon>
        <taxon>Insecta</taxon>
        <taxon>Pterygota</taxon>
        <taxon>Neoptera</taxon>
        <taxon>Paraneoptera</taxon>
        <taxon>Hemiptera</taxon>
        <taxon>Heteroptera</taxon>
        <taxon>Panheteroptera</taxon>
        <taxon>Cimicomorpha</taxon>
        <taxon>Miridae</taxon>
        <taxon>Dicyphina</taxon>
        <taxon>Nesidiocoris</taxon>
    </lineage>
</organism>
<proteinExistence type="predicted"/>
<sequence>MASNSDGRSAVWEGTCPFPLSKVLRPESTPVAPGAIGDGEGEHTIDKRHVSVLARLGQLPYQGKRMEKSSLDELAERLEEEQHAKRYLGSLARAGELRAARDQEGKRDDFEGLVSDLAAEEMRRSRLGESPLKDDILVLPQAGGFRQFDEDDEEISGEKRSSMAVLARTGALPKRVLDEEDMDDDMNEEKRGLSSIARNGYFQKRIGDDDLEQLMSEVYGIGEKRNVASLARGFQLPQNGKRNIASIVRDRSKKESYEEDMDEEKRNLPSIVRDRNEPLGEGKRHIGAFVANHGIPFVNNEKRNIGSLAKNRLSQFTISKRETNEATDNRRVRLTNNDEVELKGPTVEEQSKDHLSQVSKDDHDEDHSRSKREASAPDMEKRYFGVRGGGKMPGGRLPKVGSRSRSRHDNSGRRRH</sequence>
<protein>
    <submittedName>
        <fullName evidence="2">Uncharacterized protein</fullName>
    </submittedName>
</protein>
<feature type="region of interest" description="Disordered" evidence="1">
    <location>
        <begin position="343"/>
        <end position="416"/>
    </location>
</feature>
<feature type="compositionally biased region" description="Basic and acidic residues" evidence="1">
    <location>
        <begin position="407"/>
        <end position="416"/>
    </location>
</feature>
<evidence type="ECO:0000313" key="3">
    <source>
        <dbReference type="Proteomes" id="UP001307889"/>
    </source>
</evidence>